<dbReference type="STRING" id="1000565.METUNv1_01340"/>
<name>F5RAQ5_METUF</name>
<evidence type="ECO:0000313" key="2">
    <source>
        <dbReference type="Proteomes" id="UP000005019"/>
    </source>
</evidence>
<reference evidence="1 2" key="1">
    <citation type="journal article" date="2011" name="J. Bacteriol.">
        <title>Genome sequence of Methyloversatilis universalis FAM5T, a methylotrophic representative of the order Rhodocyclales.</title>
        <authorList>
            <person name="Kittichotirat W."/>
            <person name="Good N.M."/>
            <person name="Hall R."/>
            <person name="Bringel F."/>
            <person name="Lajus A."/>
            <person name="Medigue C."/>
            <person name="Smalley N.E."/>
            <person name="Beck D."/>
            <person name="Bumgarner R."/>
            <person name="Vuilleumier S."/>
            <person name="Kalyuzhnaya M.G."/>
        </authorList>
    </citation>
    <scope>NUCLEOTIDE SEQUENCE [LARGE SCALE GENOMIC DNA]</scope>
    <source>
        <strain evidence="2">ATCC BAA-1314 / JCM 13912 / FAM5</strain>
    </source>
</reference>
<evidence type="ECO:0000313" key="1">
    <source>
        <dbReference type="EMBL" id="EGK72362.1"/>
    </source>
</evidence>
<accession>F5RAQ5</accession>
<protein>
    <submittedName>
        <fullName evidence="1">Uncharacterized protein</fullName>
    </submittedName>
</protein>
<dbReference type="EMBL" id="AFHG01000038">
    <property type="protein sequence ID" value="EGK72362.1"/>
    <property type="molecule type" value="Genomic_DNA"/>
</dbReference>
<gene>
    <name evidence="1" type="ORF">METUNv1_01340</name>
</gene>
<dbReference type="AlphaFoldDB" id="F5RAQ5"/>
<sequence>MKRVPWERRLAAIRAVVMRYRLFDRRIAAGVPLPLETGALFAVRAAGGAALLKRALS</sequence>
<comment type="caution">
    <text evidence="1">The sequence shown here is derived from an EMBL/GenBank/DDBJ whole genome shotgun (WGS) entry which is preliminary data.</text>
</comment>
<proteinExistence type="predicted"/>
<organism evidence="1 2">
    <name type="scientific">Methyloversatilis universalis (strain ATCC BAA-1314 / DSM 25237 / JCM 13912 / CCUG 52030 / FAM5)</name>
    <dbReference type="NCBI Taxonomy" id="1000565"/>
    <lineage>
        <taxon>Bacteria</taxon>
        <taxon>Pseudomonadati</taxon>
        <taxon>Pseudomonadota</taxon>
        <taxon>Betaproteobacteria</taxon>
        <taxon>Nitrosomonadales</taxon>
        <taxon>Sterolibacteriaceae</taxon>
        <taxon>Methyloversatilis</taxon>
    </lineage>
</organism>
<keyword evidence="2" id="KW-1185">Reference proteome</keyword>
<dbReference type="Proteomes" id="UP000005019">
    <property type="component" value="Unassembled WGS sequence"/>
</dbReference>